<keyword evidence="4 12" id="KW-0732">Signal</keyword>
<keyword evidence="8" id="KW-0624">Polysaccharide degradation</keyword>
<dbReference type="Proteomes" id="UP000070501">
    <property type="component" value="Unassembled WGS sequence"/>
</dbReference>
<keyword evidence="14" id="KW-0378">Hydrolase</keyword>
<dbReference type="InterPro" id="IPR049892">
    <property type="entry name" value="AA9"/>
</dbReference>
<comment type="cofactor">
    <cofactor evidence="1">
        <name>Cu(2+)</name>
        <dbReference type="ChEBI" id="CHEBI:29036"/>
    </cofactor>
</comment>
<evidence type="ECO:0000259" key="13">
    <source>
        <dbReference type="Pfam" id="PF03443"/>
    </source>
</evidence>
<evidence type="ECO:0000313" key="15">
    <source>
        <dbReference type="Proteomes" id="UP000070501"/>
    </source>
</evidence>
<dbReference type="InParanoid" id="A0A136J2V2"/>
<evidence type="ECO:0000313" key="14">
    <source>
        <dbReference type="EMBL" id="KXJ91409.1"/>
    </source>
</evidence>
<protein>
    <recommendedName>
        <fullName evidence="11">lytic cellulose monooxygenase (C4-dehydrogenating)</fullName>
        <ecNumber evidence="11">1.14.99.56</ecNumber>
    </recommendedName>
</protein>
<keyword evidence="7" id="KW-0119">Carbohydrate metabolism</keyword>
<dbReference type="Pfam" id="PF03443">
    <property type="entry name" value="AA9"/>
    <property type="match status" value="1"/>
</dbReference>
<feature type="signal peptide" evidence="12">
    <location>
        <begin position="1"/>
        <end position="18"/>
    </location>
</feature>
<feature type="chain" id="PRO_5007293395" description="lytic cellulose monooxygenase (C4-dehydrogenating)" evidence="12">
    <location>
        <begin position="19"/>
        <end position="252"/>
    </location>
</feature>
<keyword evidence="3" id="KW-0964">Secreted</keyword>
<dbReference type="PANTHER" id="PTHR33353:SF34">
    <property type="entry name" value="ENDO-BETA-1,4-GLUCANASE D"/>
    <property type="match status" value="1"/>
</dbReference>
<reference evidence="15" key="1">
    <citation type="submission" date="2016-02" db="EMBL/GenBank/DDBJ databases">
        <title>Draft genome sequence of Microdochium bolleyi, a fungal endophyte of beachgrass.</title>
        <authorList>
            <consortium name="DOE Joint Genome Institute"/>
            <person name="David A.S."/>
            <person name="May G."/>
            <person name="Haridas S."/>
            <person name="Lim J."/>
            <person name="Wang M."/>
            <person name="Labutti K."/>
            <person name="Lipzen A."/>
            <person name="Barry K."/>
            <person name="Grigoriev I.V."/>
        </authorList>
    </citation>
    <scope>NUCLEOTIDE SEQUENCE [LARGE SCALE GENOMIC DNA]</scope>
    <source>
        <strain evidence="15">J235TASD1</strain>
    </source>
</reference>
<evidence type="ECO:0000256" key="12">
    <source>
        <dbReference type="SAM" id="SignalP"/>
    </source>
</evidence>
<keyword evidence="6" id="KW-1015">Disulfide bond</keyword>
<evidence type="ECO:0000256" key="3">
    <source>
        <dbReference type="ARBA" id="ARBA00022525"/>
    </source>
</evidence>
<sequence length="252" mass="27555">MYAKGILVALAGAVCVAAHGFIEKITIGGKGFDGYNPSNAPWTPNQGSIGWENWATDTGFVSAKNLQNPDIICHIRGKNAPRIAKIKAGGTISLKWTSWPQSHHGPVIDYIADCRGDCRTVDKSKLEWVKIAEMGQLELGRGSGSTGRWADDLLFGSDMTWKVRIPKQLAPGQYVLRHEIIALHEGHLDGGAQFYPQCVSLKVTGAGKQVIQGGVVGTKLYKQSDPGVFYNIYNDERMPKYKIPGPAKWKYA</sequence>
<dbReference type="EC" id="1.14.99.56" evidence="11"/>
<name>A0A136J2V2_9PEZI</name>
<evidence type="ECO:0000256" key="11">
    <source>
        <dbReference type="ARBA" id="ARBA00047174"/>
    </source>
</evidence>
<evidence type="ECO:0000256" key="8">
    <source>
        <dbReference type="ARBA" id="ARBA00023326"/>
    </source>
</evidence>
<feature type="domain" description="Auxiliary Activity family 9 catalytic" evidence="13">
    <location>
        <begin position="19"/>
        <end position="241"/>
    </location>
</feature>
<evidence type="ECO:0000256" key="4">
    <source>
        <dbReference type="ARBA" id="ARBA00022729"/>
    </source>
</evidence>
<dbReference type="STRING" id="196109.A0A136J2V2"/>
<proteinExistence type="inferred from homology"/>
<dbReference type="GO" id="GO:0016787">
    <property type="term" value="F:hydrolase activity"/>
    <property type="evidence" value="ECO:0007669"/>
    <property type="project" value="UniProtKB-KW"/>
</dbReference>
<dbReference type="Gene3D" id="2.70.50.70">
    <property type="match status" value="1"/>
</dbReference>
<comment type="subcellular location">
    <subcellularLocation>
        <location evidence="2">Secreted</location>
    </subcellularLocation>
</comment>
<dbReference type="EMBL" id="KQ964250">
    <property type="protein sequence ID" value="KXJ91409.1"/>
    <property type="molecule type" value="Genomic_DNA"/>
</dbReference>
<dbReference type="CDD" id="cd21175">
    <property type="entry name" value="LPMO_AA9"/>
    <property type="match status" value="1"/>
</dbReference>
<dbReference type="OrthoDB" id="4849160at2759"/>
<evidence type="ECO:0000256" key="1">
    <source>
        <dbReference type="ARBA" id="ARBA00001973"/>
    </source>
</evidence>
<evidence type="ECO:0000256" key="5">
    <source>
        <dbReference type="ARBA" id="ARBA00023001"/>
    </source>
</evidence>
<dbReference type="InterPro" id="IPR005103">
    <property type="entry name" value="AA9_LPMO"/>
</dbReference>
<gene>
    <name evidence="14" type="ORF">Micbo1qcDRAFT_225271</name>
</gene>
<organism evidence="14 15">
    <name type="scientific">Microdochium bolleyi</name>
    <dbReference type="NCBI Taxonomy" id="196109"/>
    <lineage>
        <taxon>Eukaryota</taxon>
        <taxon>Fungi</taxon>
        <taxon>Dikarya</taxon>
        <taxon>Ascomycota</taxon>
        <taxon>Pezizomycotina</taxon>
        <taxon>Sordariomycetes</taxon>
        <taxon>Xylariomycetidae</taxon>
        <taxon>Xylariales</taxon>
        <taxon>Microdochiaceae</taxon>
        <taxon>Microdochium</taxon>
    </lineage>
</organism>
<evidence type="ECO:0000256" key="10">
    <source>
        <dbReference type="ARBA" id="ARBA00045077"/>
    </source>
</evidence>
<dbReference type="PANTHER" id="PTHR33353">
    <property type="entry name" value="PUTATIVE (AFU_ORTHOLOGUE AFUA_1G12560)-RELATED"/>
    <property type="match status" value="1"/>
</dbReference>
<comment type="similarity">
    <text evidence="9">Belongs to the polysaccharide monooxygenase AA9 family.</text>
</comment>
<dbReference type="AlphaFoldDB" id="A0A136J2V2"/>
<keyword evidence="5" id="KW-0136">Cellulose degradation</keyword>
<evidence type="ECO:0000256" key="6">
    <source>
        <dbReference type="ARBA" id="ARBA00023157"/>
    </source>
</evidence>
<keyword evidence="15" id="KW-1185">Reference proteome</keyword>
<comment type="catalytic activity">
    <reaction evidence="10">
        <text>[(1-&gt;4)-beta-D-glucosyl]n+m + reduced acceptor + O2 = 4-dehydro-beta-D-glucosyl-[(1-&gt;4)-beta-D-glucosyl]n-1 + [(1-&gt;4)-beta-D-glucosyl]m + acceptor + H2O.</text>
        <dbReference type="EC" id="1.14.99.56"/>
    </reaction>
</comment>
<accession>A0A136J2V2</accession>
<dbReference type="GO" id="GO:0030245">
    <property type="term" value="P:cellulose catabolic process"/>
    <property type="evidence" value="ECO:0007669"/>
    <property type="project" value="UniProtKB-KW"/>
</dbReference>
<dbReference type="GO" id="GO:0005576">
    <property type="term" value="C:extracellular region"/>
    <property type="evidence" value="ECO:0007669"/>
    <property type="project" value="UniProtKB-SubCell"/>
</dbReference>
<evidence type="ECO:0000256" key="7">
    <source>
        <dbReference type="ARBA" id="ARBA00023277"/>
    </source>
</evidence>
<evidence type="ECO:0000256" key="2">
    <source>
        <dbReference type="ARBA" id="ARBA00004613"/>
    </source>
</evidence>
<evidence type="ECO:0000256" key="9">
    <source>
        <dbReference type="ARBA" id="ARBA00044502"/>
    </source>
</evidence>